<dbReference type="EMBL" id="BPPX01000006">
    <property type="protein sequence ID" value="GJC80989.1"/>
    <property type="molecule type" value="Genomic_DNA"/>
</dbReference>
<sequence length="125" mass="13750">MNHLNVFRGPESVANYYNPDNSPPLPLVEIPDRLNPFRRDGVRIYAKLLTALPAQNVKSLPALGMLLAQPDAADKSIVEASSGSTVLSLGILSRVLWGNERVTAFVTNKKHPDSLKLLRFFGLKV</sequence>
<dbReference type="InterPro" id="IPR036052">
    <property type="entry name" value="TrpB-like_PALP_sf"/>
</dbReference>
<evidence type="ECO:0000313" key="2">
    <source>
        <dbReference type="Proteomes" id="UP001055172"/>
    </source>
</evidence>
<evidence type="ECO:0000313" key="1">
    <source>
        <dbReference type="EMBL" id="GJC80989.1"/>
    </source>
</evidence>
<comment type="caution">
    <text evidence="1">The sequence shown here is derived from an EMBL/GenBank/DDBJ whole genome shotgun (WGS) entry which is preliminary data.</text>
</comment>
<gene>
    <name evidence="1" type="ORF">ColLi_03827</name>
</gene>
<organism evidence="1 2">
    <name type="scientific">Colletotrichum liriopes</name>
    <dbReference type="NCBI Taxonomy" id="708192"/>
    <lineage>
        <taxon>Eukaryota</taxon>
        <taxon>Fungi</taxon>
        <taxon>Dikarya</taxon>
        <taxon>Ascomycota</taxon>
        <taxon>Pezizomycotina</taxon>
        <taxon>Sordariomycetes</taxon>
        <taxon>Hypocreomycetidae</taxon>
        <taxon>Glomerellales</taxon>
        <taxon>Glomerellaceae</taxon>
        <taxon>Colletotrichum</taxon>
        <taxon>Colletotrichum spaethianum species complex</taxon>
    </lineage>
</organism>
<accession>A0AA37GHV2</accession>
<dbReference type="AlphaFoldDB" id="A0AA37GHV2"/>
<dbReference type="Proteomes" id="UP001055172">
    <property type="component" value="Unassembled WGS sequence"/>
</dbReference>
<keyword evidence="2" id="KW-1185">Reference proteome</keyword>
<dbReference type="SUPFAM" id="SSF53686">
    <property type="entry name" value="Tryptophan synthase beta subunit-like PLP-dependent enzymes"/>
    <property type="match status" value="1"/>
</dbReference>
<dbReference type="Gene3D" id="3.40.50.1100">
    <property type="match status" value="1"/>
</dbReference>
<reference evidence="1 2" key="1">
    <citation type="submission" date="2021-07" db="EMBL/GenBank/DDBJ databases">
        <title>Genome data of Colletotrichum spaethianum.</title>
        <authorList>
            <person name="Utami Y.D."/>
            <person name="Hiruma K."/>
        </authorList>
    </citation>
    <scope>NUCLEOTIDE SEQUENCE [LARGE SCALE GENOMIC DNA]</scope>
    <source>
        <strain evidence="1 2">MAFF 242679</strain>
    </source>
</reference>
<protein>
    <recommendedName>
        <fullName evidence="3">Tryptophan synthase beta chain-like PALP domain-containing protein</fullName>
    </recommendedName>
</protein>
<proteinExistence type="predicted"/>
<evidence type="ECO:0008006" key="3">
    <source>
        <dbReference type="Google" id="ProtNLM"/>
    </source>
</evidence>
<name>A0AA37GHV2_9PEZI</name>